<dbReference type="RefSeq" id="WP_030261970.1">
    <property type="nucleotide sequence ID" value="NZ_JBHEZZ010000004.1"/>
</dbReference>
<feature type="region of interest" description="Disordered" evidence="1">
    <location>
        <begin position="1"/>
        <end position="23"/>
    </location>
</feature>
<organism evidence="2 3">
    <name type="scientific">Streptacidiphilus cavernicola</name>
    <dbReference type="NCBI Taxonomy" id="3342716"/>
    <lineage>
        <taxon>Bacteria</taxon>
        <taxon>Bacillati</taxon>
        <taxon>Actinomycetota</taxon>
        <taxon>Actinomycetes</taxon>
        <taxon>Kitasatosporales</taxon>
        <taxon>Streptomycetaceae</taxon>
        <taxon>Streptacidiphilus</taxon>
    </lineage>
</organism>
<evidence type="ECO:0000256" key="1">
    <source>
        <dbReference type="SAM" id="MobiDB-lite"/>
    </source>
</evidence>
<name>A0ABV6UJQ1_9ACTN</name>
<accession>A0ABV6UJQ1</accession>
<keyword evidence="3" id="KW-1185">Reference proteome</keyword>
<keyword evidence="2" id="KW-0808">Transferase</keyword>
<dbReference type="Proteomes" id="UP001592528">
    <property type="component" value="Unassembled WGS sequence"/>
</dbReference>
<sequence>MSADHLHEDSDPDRAPSHDLRPDIPHSARLYDYYLGGKDNFPADRAAAAQVVELLPHVPAGARANRRFLGRAVRSAAELGIRQFLDIGTGIPAAGNTHEVAQAVDPRSRVVYVDNDPIVLAHARALLRGTQEGRTGYVDADVRDPEKILGSAESRELLDFSQPLALICVALLHFIPDHENPADVLARYTSELAPGSVVILSHATGDLMDAEKLAAAAAALQTVNSSGVSLTPRTHAEVLRLFEGLELLEPGVVPVHEWRPDGDLEDTVLPRSHANAYGGVALKL</sequence>
<evidence type="ECO:0000313" key="2">
    <source>
        <dbReference type="EMBL" id="MFC1401677.1"/>
    </source>
</evidence>
<dbReference type="InterPro" id="IPR029063">
    <property type="entry name" value="SAM-dependent_MTases_sf"/>
</dbReference>
<keyword evidence="2" id="KW-0489">Methyltransferase</keyword>
<dbReference type="Pfam" id="PF04672">
    <property type="entry name" value="Methyltransf_19"/>
    <property type="match status" value="1"/>
</dbReference>
<proteinExistence type="predicted"/>
<dbReference type="GO" id="GO:0008168">
    <property type="term" value="F:methyltransferase activity"/>
    <property type="evidence" value="ECO:0007669"/>
    <property type="project" value="UniProtKB-KW"/>
</dbReference>
<dbReference type="PIRSF" id="PIRSF017393">
    <property type="entry name" value="MTase_SAV2177"/>
    <property type="match status" value="1"/>
</dbReference>
<gene>
    <name evidence="2" type="ORF">ACEZDJ_10290</name>
</gene>
<dbReference type="GO" id="GO:0032259">
    <property type="term" value="P:methylation"/>
    <property type="evidence" value="ECO:0007669"/>
    <property type="project" value="UniProtKB-KW"/>
</dbReference>
<dbReference type="Gene3D" id="3.40.50.150">
    <property type="entry name" value="Vaccinia Virus protein VP39"/>
    <property type="match status" value="1"/>
</dbReference>
<comment type="caution">
    <text evidence="2">The sequence shown here is derived from an EMBL/GenBank/DDBJ whole genome shotgun (WGS) entry which is preliminary data.</text>
</comment>
<dbReference type="EMBL" id="JBHEZZ010000004">
    <property type="protein sequence ID" value="MFC1401677.1"/>
    <property type="molecule type" value="Genomic_DNA"/>
</dbReference>
<reference evidence="2 3" key="1">
    <citation type="submission" date="2024-09" db="EMBL/GenBank/DDBJ databases">
        <authorList>
            <person name="Lee S.D."/>
        </authorList>
    </citation>
    <scope>NUCLEOTIDE SEQUENCE [LARGE SCALE GENOMIC DNA]</scope>
    <source>
        <strain evidence="2 3">N1-5</strain>
    </source>
</reference>
<dbReference type="InterPro" id="IPR006764">
    <property type="entry name" value="SAM_dep_MeTrfase_SAV2177_type"/>
</dbReference>
<evidence type="ECO:0000313" key="3">
    <source>
        <dbReference type="Proteomes" id="UP001592528"/>
    </source>
</evidence>
<protein>
    <submittedName>
        <fullName evidence="2">SAM-dependent methyltransferase</fullName>
        <ecNumber evidence="2">2.1.1.-</ecNumber>
    </submittedName>
</protein>
<dbReference type="EC" id="2.1.1.-" evidence="2"/>
<dbReference type="SUPFAM" id="SSF53335">
    <property type="entry name" value="S-adenosyl-L-methionine-dependent methyltransferases"/>
    <property type="match status" value="1"/>
</dbReference>